<keyword evidence="3 9" id="KW-0812">Transmembrane</keyword>
<dbReference type="InterPro" id="IPR003439">
    <property type="entry name" value="ABC_transporter-like_ATP-bd"/>
</dbReference>
<dbReference type="Pfam" id="PF03412">
    <property type="entry name" value="Peptidase_C39"/>
    <property type="match status" value="1"/>
</dbReference>
<dbReference type="STRING" id="432608.A6V39_01525"/>
<evidence type="ECO:0000256" key="6">
    <source>
        <dbReference type="ARBA" id="ARBA00022840"/>
    </source>
</evidence>
<dbReference type="GO" id="GO:0005886">
    <property type="term" value="C:plasma membrane"/>
    <property type="evidence" value="ECO:0007669"/>
    <property type="project" value="UniProtKB-SubCell"/>
</dbReference>
<dbReference type="Pfam" id="PF00005">
    <property type="entry name" value="ABC_tran"/>
    <property type="match status" value="1"/>
</dbReference>
<evidence type="ECO:0000256" key="3">
    <source>
        <dbReference type="ARBA" id="ARBA00022692"/>
    </source>
</evidence>
<dbReference type="InterPro" id="IPR011527">
    <property type="entry name" value="ABC1_TM_dom"/>
</dbReference>
<dbReference type="GO" id="GO:0016887">
    <property type="term" value="F:ATP hydrolysis activity"/>
    <property type="evidence" value="ECO:0007669"/>
    <property type="project" value="InterPro"/>
</dbReference>
<evidence type="ECO:0000313" key="12">
    <source>
        <dbReference type="EMBL" id="OAL10726.1"/>
    </source>
</evidence>
<evidence type="ECO:0000259" key="11">
    <source>
        <dbReference type="PROSITE" id="PS50990"/>
    </source>
</evidence>
<dbReference type="PANTHER" id="PTHR43158">
    <property type="entry name" value="SKFA PEPTIDE EXPORT ATP-BINDING PROTEIN SKFE"/>
    <property type="match status" value="1"/>
</dbReference>
<feature type="transmembrane region" description="Helical" evidence="9">
    <location>
        <begin position="270"/>
        <end position="287"/>
    </location>
</feature>
<feature type="domain" description="Peptidase C39" evidence="11">
    <location>
        <begin position="6"/>
        <end position="130"/>
    </location>
</feature>
<name>A0A1A9QFK4_9MOLU</name>
<evidence type="ECO:0000313" key="13">
    <source>
        <dbReference type="Proteomes" id="UP000077623"/>
    </source>
</evidence>
<dbReference type="PROSITE" id="PS00211">
    <property type="entry name" value="ABC_TRANSPORTER_1"/>
    <property type="match status" value="1"/>
</dbReference>
<dbReference type="Gene3D" id="3.90.70.10">
    <property type="entry name" value="Cysteine proteinases"/>
    <property type="match status" value="1"/>
</dbReference>
<dbReference type="Proteomes" id="UP000077623">
    <property type="component" value="Unassembled WGS sequence"/>
</dbReference>
<evidence type="ECO:0000256" key="9">
    <source>
        <dbReference type="SAM" id="Phobius"/>
    </source>
</evidence>
<dbReference type="PANTHER" id="PTHR43158:SF2">
    <property type="entry name" value="SKFA PEPTIDE EXPORT ATP-BINDING PROTEIN SKFE"/>
    <property type="match status" value="1"/>
</dbReference>
<keyword evidence="5" id="KW-0378">Hydrolase</keyword>
<keyword evidence="5" id="KW-0788">Thiol protease</keyword>
<dbReference type="GO" id="GO:0006508">
    <property type="term" value="P:proteolysis"/>
    <property type="evidence" value="ECO:0007669"/>
    <property type="project" value="InterPro"/>
</dbReference>
<feature type="transmembrane region" description="Helical" evidence="9">
    <location>
        <begin position="408"/>
        <end position="434"/>
    </location>
</feature>
<feature type="transmembrane region" description="Helical" evidence="9">
    <location>
        <begin position="293"/>
        <end position="311"/>
    </location>
</feature>
<dbReference type="PROSITE" id="PS50929">
    <property type="entry name" value="ABC_TM1F"/>
    <property type="match status" value="1"/>
</dbReference>
<feature type="transmembrane region" description="Helical" evidence="9">
    <location>
        <begin position="155"/>
        <end position="175"/>
    </location>
</feature>
<sequence>MKVYPQNNENDCGISVTQSLIKHYYGKEISREELCSKSNLTEEGLSILDLEMLNQEYGIQLTAYEMDYEEFTNYLTNDYFLLLIKSGHLNHYAIAKKNKKEVIIFDSAKGKLKLKYESFKEYYLNIFITIEANGKKNKLIAQIQKEENFHDYEKTAISAFLNIAIFSLTLIISFATKYSINHIVNNYPLIKLGGIGLILIASYAIVNFGEYLQKQINLNHINYYSKSLFQSLINAFKNKKNSFFQKAGKDQFLLIQKHIENIATYHTEQLNQWIISLVILITLSIFLTSLHHYFLLIIFISFVIQAFYLWIMKEEHKYNFPKLIEAQNTNKRNNFELEEFLKNEINLVKLSAICHQFKESWFKEITLNKSITLRQAFFEKINTFFNNLIQLTLYFLLAYFFFTNTLDFSYFVVINVFYAHINKSFNNLVNYYFFRYPYQYSKKIYLNLLNTDTVEETEEWKLPNSIQINKLNYYSSSKNIFNNLTLSLLPNTFLFGSSGIGKTTLYKLISNKLPIQGNQINFDNGISINKKEFSENVIYQSSNSWLGEINIAKSIRSLTARDKAKILGICKDMKLDENIKVEGLSAGQKQLLNLLNLIPFKNKIILLDEAISHINYISKEKILKSIFPIIMKRNFVVCSEHCQELKKYFKNFINLNELLQ</sequence>
<dbReference type="SUPFAM" id="SSF90123">
    <property type="entry name" value="ABC transporter transmembrane region"/>
    <property type="match status" value="1"/>
</dbReference>
<comment type="caution">
    <text evidence="12">The sequence shown here is derived from an EMBL/GenBank/DDBJ whole genome shotgun (WGS) entry which is preliminary data.</text>
</comment>
<keyword evidence="13" id="KW-1185">Reference proteome</keyword>
<dbReference type="EMBL" id="LWUJ01000010">
    <property type="protein sequence ID" value="OAL10726.1"/>
    <property type="molecule type" value="Genomic_DNA"/>
</dbReference>
<comment type="subcellular location">
    <subcellularLocation>
        <location evidence="1">Cell membrane</location>
        <topology evidence="1">Multi-pass membrane protein</topology>
    </subcellularLocation>
</comment>
<dbReference type="GO" id="GO:0005524">
    <property type="term" value="F:ATP binding"/>
    <property type="evidence" value="ECO:0007669"/>
    <property type="project" value="UniProtKB-KW"/>
</dbReference>
<comment type="similarity">
    <text evidence="2">Belongs to the ABC transporter superfamily.</text>
</comment>
<dbReference type="PROSITE" id="PS50990">
    <property type="entry name" value="PEPTIDASE_C39"/>
    <property type="match status" value="1"/>
</dbReference>
<dbReference type="InterPro" id="IPR036640">
    <property type="entry name" value="ABC1_TM_sf"/>
</dbReference>
<keyword evidence="5" id="KW-0645">Protease</keyword>
<feature type="transmembrane region" description="Helical" evidence="9">
    <location>
        <begin position="384"/>
        <end position="402"/>
    </location>
</feature>
<accession>A0A1A9QFK4</accession>
<evidence type="ECO:0000256" key="2">
    <source>
        <dbReference type="ARBA" id="ARBA00005417"/>
    </source>
</evidence>
<keyword evidence="4" id="KW-0547">Nucleotide-binding</keyword>
<evidence type="ECO:0000256" key="1">
    <source>
        <dbReference type="ARBA" id="ARBA00004651"/>
    </source>
</evidence>
<reference evidence="13" key="1">
    <citation type="submission" date="2016-04" db="EMBL/GenBank/DDBJ databases">
        <authorList>
            <person name="Quiroz-Castaneda R.E."/>
            <person name="Martinez-Ocampo F."/>
        </authorList>
    </citation>
    <scope>NUCLEOTIDE SEQUENCE [LARGE SCALE GENOMIC DNA]</scope>
    <source>
        <strain evidence="13">INIFAP01</strain>
    </source>
</reference>
<dbReference type="InterPro" id="IPR005074">
    <property type="entry name" value="Peptidase_C39"/>
</dbReference>
<evidence type="ECO:0000256" key="4">
    <source>
        <dbReference type="ARBA" id="ARBA00022741"/>
    </source>
</evidence>
<dbReference type="SUPFAM" id="SSF52540">
    <property type="entry name" value="P-loop containing nucleoside triphosphate hydrolases"/>
    <property type="match status" value="1"/>
</dbReference>
<protein>
    <submittedName>
        <fullName evidence="12">ABC transporter ATP-binding protein</fullName>
    </submittedName>
</protein>
<dbReference type="AlphaFoldDB" id="A0A1A9QFK4"/>
<feature type="transmembrane region" description="Helical" evidence="9">
    <location>
        <begin position="187"/>
        <end position="206"/>
    </location>
</feature>
<dbReference type="Gene3D" id="3.40.50.300">
    <property type="entry name" value="P-loop containing nucleotide triphosphate hydrolases"/>
    <property type="match status" value="1"/>
</dbReference>
<gene>
    <name evidence="12" type="ORF">A6V39_01525</name>
</gene>
<proteinExistence type="inferred from homology"/>
<organism evidence="12 13">
    <name type="scientific">Candidatus Mycoplasma haematobovis</name>
    <dbReference type="NCBI Taxonomy" id="432608"/>
    <lineage>
        <taxon>Bacteria</taxon>
        <taxon>Bacillati</taxon>
        <taxon>Mycoplasmatota</taxon>
        <taxon>Mollicutes</taxon>
        <taxon>Mycoplasmataceae</taxon>
        <taxon>Mycoplasma</taxon>
    </lineage>
</organism>
<keyword evidence="7 9" id="KW-1133">Transmembrane helix</keyword>
<evidence type="ECO:0000256" key="7">
    <source>
        <dbReference type="ARBA" id="ARBA00022989"/>
    </source>
</evidence>
<evidence type="ECO:0000256" key="8">
    <source>
        <dbReference type="ARBA" id="ARBA00023136"/>
    </source>
</evidence>
<dbReference type="GO" id="GO:0008234">
    <property type="term" value="F:cysteine-type peptidase activity"/>
    <property type="evidence" value="ECO:0007669"/>
    <property type="project" value="UniProtKB-KW"/>
</dbReference>
<keyword evidence="6 12" id="KW-0067">ATP-binding</keyword>
<evidence type="ECO:0000256" key="5">
    <source>
        <dbReference type="ARBA" id="ARBA00022807"/>
    </source>
</evidence>
<dbReference type="InterPro" id="IPR017871">
    <property type="entry name" value="ABC_transporter-like_CS"/>
</dbReference>
<dbReference type="InterPro" id="IPR027417">
    <property type="entry name" value="P-loop_NTPase"/>
</dbReference>
<feature type="domain" description="ABC transmembrane type-1" evidence="10">
    <location>
        <begin position="156"/>
        <end position="432"/>
    </location>
</feature>
<dbReference type="RefSeq" id="WP_187149960.1">
    <property type="nucleotide sequence ID" value="NZ_LWUJ01000010.1"/>
</dbReference>
<dbReference type="GO" id="GO:0140359">
    <property type="term" value="F:ABC-type transporter activity"/>
    <property type="evidence" value="ECO:0007669"/>
    <property type="project" value="InterPro"/>
</dbReference>
<keyword evidence="8 9" id="KW-0472">Membrane</keyword>
<dbReference type="Gene3D" id="1.20.1560.10">
    <property type="entry name" value="ABC transporter type 1, transmembrane domain"/>
    <property type="match status" value="1"/>
</dbReference>
<evidence type="ECO:0000259" key="10">
    <source>
        <dbReference type="PROSITE" id="PS50929"/>
    </source>
</evidence>